<evidence type="ECO:0000313" key="1">
    <source>
        <dbReference type="EMBL" id="MBB5429461.1"/>
    </source>
</evidence>
<comment type="caution">
    <text evidence="1">The sequence shown here is derived from an EMBL/GenBank/DDBJ whole genome shotgun (WGS) entry which is preliminary data.</text>
</comment>
<gene>
    <name evidence="1" type="ORF">HDG40_007658</name>
</gene>
<keyword evidence="2" id="KW-1185">Reference proteome</keyword>
<sequence length="75" mass="8384">MISNAGFGVWNNTIDVTDQVRQQYANGTRVFVADNQYGDPSPGDRKYLYIFWKVNDAPTQSGVTGENDNRGIRIA</sequence>
<dbReference type="Proteomes" id="UP000592780">
    <property type="component" value="Unassembled WGS sequence"/>
</dbReference>
<protein>
    <submittedName>
        <fullName evidence="1">Uncharacterized protein</fullName>
    </submittedName>
</protein>
<reference evidence="1 2" key="1">
    <citation type="submission" date="2020-08" db="EMBL/GenBank/DDBJ databases">
        <title>Genomic Encyclopedia of Type Strains, Phase IV (KMG-V): Genome sequencing to study the core and pangenomes of soil and plant-associated prokaryotes.</title>
        <authorList>
            <person name="Whitman W."/>
        </authorList>
    </citation>
    <scope>NUCLEOTIDE SEQUENCE [LARGE SCALE GENOMIC DNA]</scope>
    <source>
        <strain evidence="1 2">JPY158</strain>
    </source>
</reference>
<name>A0A6I1Q9Z5_PARAM</name>
<dbReference type="OrthoDB" id="6024840at2"/>
<dbReference type="RefSeq" id="WP_152854766.1">
    <property type="nucleotide sequence ID" value="NZ_JACHDD010000028.1"/>
</dbReference>
<accession>A0A6I1Q9Z5</accession>
<proteinExistence type="predicted"/>
<evidence type="ECO:0000313" key="2">
    <source>
        <dbReference type="Proteomes" id="UP000592780"/>
    </source>
</evidence>
<organism evidence="1 2">
    <name type="scientific">Paraburkholderia atlantica</name>
    <dbReference type="NCBI Taxonomy" id="2654982"/>
    <lineage>
        <taxon>Bacteria</taxon>
        <taxon>Pseudomonadati</taxon>
        <taxon>Pseudomonadota</taxon>
        <taxon>Betaproteobacteria</taxon>
        <taxon>Burkholderiales</taxon>
        <taxon>Burkholderiaceae</taxon>
        <taxon>Paraburkholderia</taxon>
    </lineage>
</organism>
<dbReference type="AlphaFoldDB" id="A0A6I1Q9Z5"/>
<dbReference type="EMBL" id="JACHDD010000028">
    <property type="protein sequence ID" value="MBB5429461.1"/>
    <property type="molecule type" value="Genomic_DNA"/>
</dbReference>